<accession>A0A4C1UDV6</accession>
<name>A0A4C1UDV6_EUMVA</name>
<keyword evidence="2" id="KW-1185">Reference proteome</keyword>
<dbReference type="AlphaFoldDB" id="A0A4C1UDV6"/>
<organism evidence="1 2">
    <name type="scientific">Eumeta variegata</name>
    <name type="common">Bagworm moth</name>
    <name type="synonym">Eumeta japonica</name>
    <dbReference type="NCBI Taxonomy" id="151549"/>
    <lineage>
        <taxon>Eukaryota</taxon>
        <taxon>Metazoa</taxon>
        <taxon>Ecdysozoa</taxon>
        <taxon>Arthropoda</taxon>
        <taxon>Hexapoda</taxon>
        <taxon>Insecta</taxon>
        <taxon>Pterygota</taxon>
        <taxon>Neoptera</taxon>
        <taxon>Endopterygota</taxon>
        <taxon>Lepidoptera</taxon>
        <taxon>Glossata</taxon>
        <taxon>Ditrysia</taxon>
        <taxon>Tineoidea</taxon>
        <taxon>Psychidae</taxon>
        <taxon>Oiketicinae</taxon>
        <taxon>Eumeta</taxon>
    </lineage>
</organism>
<protein>
    <submittedName>
        <fullName evidence="1">Uncharacterized protein</fullName>
    </submittedName>
</protein>
<proteinExistence type="predicted"/>
<dbReference type="Proteomes" id="UP000299102">
    <property type="component" value="Unassembled WGS sequence"/>
</dbReference>
<evidence type="ECO:0000313" key="1">
    <source>
        <dbReference type="EMBL" id="GBP24136.1"/>
    </source>
</evidence>
<dbReference type="EMBL" id="BGZK01000157">
    <property type="protein sequence ID" value="GBP24136.1"/>
    <property type="molecule type" value="Genomic_DNA"/>
</dbReference>
<sequence length="148" mass="16282">MNPEIAVYGVRMQLHAEFNLLYPSTAFRLQSTVVHSIRVGLSELKLYTFIDTQCSEVSFRRPNNFLKYLLWELVSVDGTLCQNILAKFLFAIACEVCHASLDPGCEGEAEVTQAAGAGGAGDGETRPGTNSRLIIIHGCDSRENILRC</sequence>
<reference evidence="1 2" key="1">
    <citation type="journal article" date="2019" name="Commun. Biol.">
        <title>The bagworm genome reveals a unique fibroin gene that provides high tensile strength.</title>
        <authorList>
            <person name="Kono N."/>
            <person name="Nakamura H."/>
            <person name="Ohtoshi R."/>
            <person name="Tomita M."/>
            <person name="Numata K."/>
            <person name="Arakawa K."/>
        </authorList>
    </citation>
    <scope>NUCLEOTIDE SEQUENCE [LARGE SCALE GENOMIC DNA]</scope>
</reference>
<gene>
    <name evidence="1" type="ORF">EVAR_27361_1</name>
</gene>
<comment type="caution">
    <text evidence="1">The sequence shown here is derived from an EMBL/GenBank/DDBJ whole genome shotgun (WGS) entry which is preliminary data.</text>
</comment>
<evidence type="ECO:0000313" key="2">
    <source>
        <dbReference type="Proteomes" id="UP000299102"/>
    </source>
</evidence>